<name>A0ABX3FVZ9_9ACTN</name>
<comment type="caution">
    <text evidence="2">The sequence shown here is derived from an EMBL/GenBank/DDBJ whole genome shotgun (WGS) entry which is preliminary data.</text>
</comment>
<evidence type="ECO:0000256" key="1">
    <source>
        <dbReference type="SAM" id="MobiDB-lite"/>
    </source>
</evidence>
<sequence>MAALRSLLVPLIALVEAVESEAISATATSHRSQSSPARSSSKSPAPMEESIVSKAFRAGAACHQRSSPVGDMEIRESAWF</sequence>
<evidence type="ECO:0000313" key="2">
    <source>
        <dbReference type="EMBL" id="OLZ59359.1"/>
    </source>
</evidence>
<keyword evidence="3" id="KW-1185">Reference proteome</keyword>
<feature type="compositionally biased region" description="Low complexity" evidence="1">
    <location>
        <begin position="29"/>
        <end position="46"/>
    </location>
</feature>
<evidence type="ECO:0008006" key="4">
    <source>
        <dbReference type="Google" id="ProtNLM"/>
    </source>
</evidence>
<accession>A0ABX3FVZ9</accession>
<reference evidence="2 3" key="1">
    <citation type="submission" date="2016-01" db="EMBL/GenBank/DDBJ databases">
        <title>Streptomyces amritsarensis strain MTCC 11845 genome sequencing and assembly.</title>
        <authorList>
            <person name="Sharma D."/>
            <person name="Nair G.R."/>
            <person name="Kaur G."/>
            <person name="Manhas R.K."/>
            <person name="Mayilraj S."/>
        </authorList>
    </citation>
    <scope>NUCLEOTIDE SEQUENCE [LARGE SCALE GENOMIC DNA]</scope>
    <source>
        <strain evidence="2 3">MTCC 11845</strain>
    </source>
</reference>
<dbReference type="Proteomes" id="UP000187151">
    <property type="component" value="Unassembled WGS sequence"/>
</dbReference>
<evidence type="ECO:0000313" key="3">
    <source>
        <dbReference type="Proteomes" id="UP000187151"/>
    </source>
</evidence>
<proteinExistence type="predicted"/>
<dbReference type="EMBL" id="MQUR01000076">
    <property type="protein sequence ID" value="OLZ59359.1"/>
    <property type="molecule type" value="Genomic_DNA"/>
</dbReference>
<organism evidence="2 3">
    <name type="scientific">Streptomyces amritsarensis</name>
    <dbReference type="NCBI Taxonomy" id="681158"/>
    <lineage>
        <taxon>Bacteria</taxon>
        <taxon>Bacillati</taxon>
        <taxon>Actinomycetota</taxon>
        <taxon>Actinomycetes</taxon>
        <taxon>Kitasatosporales</taxon>
        <taxon>Streptomycetaceae</taxon>
        <taxon>Streptomyces</taxon>
    </lineage>
</organism>
<protein>
    <recommendedName>
        <fullName evidence="4">Secreted protein</fullName>
    </recommendedName>
</protein>
<feature type="region of interest" description="Disordered" evidence="1">
    <location>
        <begin position="24"/>
        <end position="49"/>
    </location>
</feature>
<gene>
    <name evidence="2" type="ORF">AVW11_26530</name>
</gene>